<dbReference type="OMA" id="KAKDHPY"/>
<dbReference type="InterPro" id="IPR038212">
    <property type="entry name" value="TF_EnY2_sf"/>
</dbReference>
<dbReference type="RefSeq" id="XP_018192504.1">
    <property type="nucleotide sequence ID" value="XM_018330774.1"/>
</dbReference>
<dbReference type="STRING" id="1328760.A0A165K3P7"/>
<dbReference type="Proteomes" id="UP000076632">
    <property type="component" value="Unassembled WGS sequence"/>
</dbReference>
<dbReference type="GO" id="GO:0005643">
    <property type="term" value="C:nuclear pore"/>
    <property type="evidence" value="ECO:0007669"/>
    <property type="project" value="InterPro"/>
</dbReference>
<feature type="region of interest" description="Disordered" evidence="1">
    <location>
        <begin position="118"/>
        <end position="168"/>
    </location>
</feature>
<dbReference type="InterPro" id="IPR018783">
    <property type="entry name" value="TF_ENY2"/>
</dbReference>
<dbReference type="Gene3D" id="1.10.246.140">
    <property type="match status" value="1"/>
</dbReference>
<dbReference type="GO" id="GO:0006406">
    <property type="term" value="P:mRNA export from nucleus"/>
    <property type="evidence" value="ECO:0007669"/>
    <property type="project" value="InterPro"/>
</dbReference>
<protein>
    <submittedName>
        <fullName evidence="2">Uncharacterized protein</fullName>
    </submittedName>
</protein>
<dbReference type="Pfam" id="PF10163">
    <property type="entry name" value="EnY2"/>
    <property type="match status" value="1"/>
</dbReference>
<dbReference type="GO" id="GO:0000124">
    <property type="term" value="C:SAGA complex"/>
    <property type="evidence" value="ECO:0007669"/>
    <property type="project" value="InterPro"/>
</dbReference>
<accession>A0A165K3P7</accession>
<proteinExistence type="predicted"/>
<dbReference type="AlphaFoldDB" id="A0A165K3P7"/>
<feature type="compositionally biased region" description="Gly residues" evidence="1">
    <location>
        <begin position="119"/>
        <end position="134"/>
    </location>
</feature>
<evidence type="ECO:0000256" key="1">
    <source>
        <dbReference type="SAM" id="MobiDB-lite"/>
    </source>
</evidence>
<sequence length="191" mass="19579">MSSTPTPGVATKVHVNGSTHPAPIPPPSSSSPSASPVPGINGISGTQLAQLDPELRSSINSALLHNGGITRIHAQLLDNLQRTGWTAAIHTRCLELLRSGECTTYDRLMKRILAEVAATGGGSGSNGSSSGGGSFSSDDAKARTNGVGAGHKAGSNAKNTSPNVRVPENVIQDGVRLVKKELEDIAEVTVE</sequence>
<reference evidence="2 3" key="1">
    <citation type="journal article" date="2016" name="Fungal Biol.">
        <title>The genome of Xylona heveae provides a window into fungal endophytism.</title>
        <authorList>
            <person name="Gazis R."/>
            <person name="Kuo A."/>
            <person name="Riley R."/>
            <person name="LaButti K."/>
            <person name="Lipzen A."/>
            <person name="Lin J."/>
            <person name="Amirebrahimi M."/>
            <person name="Hesse C.N."/>
            <person name="Spatafora J.W."/>
            <person name="Henrissat B."/>
            <person name="Hainaut M."/>
            <person name="Grigoriev I.V."/>
            <person name="Hibbett D.S."/>
        </authorList>
    </citation>
    <scope>NUCLEOTIDE SEQUENCE [LARGE SCALE GENOMIC DNA]</scope>
    <source>
        <strain evidence="2 3">TC161</strain>
    </source>
</reference>
<gene>
    <name evidence="2" type="ORF">L228DRAFT_235953</name>
</gene>
<dbReference type="OrthoDB" id="5355007at2759"/>
<dbReference type="EMBL" id="KV407454">
    <property type="protein sequence ID" value="KZF26949.1"/>
    <property type="molecule type" value="Genomic_DNA"/>
</dbReference>
<evidence type="ECO:0000313" key="3">
    <source>
        <dbReference type="Proteomes" id="UP000076632"/>
    </source>
</evidence>
<organism evidence="2 3">
    <name type="scientific">Xylona heveae (strain CBS 132557 / TC161)</name>
    <dbReference type="NCBI Taxonomy" id="1328760"/>
    <lineage>
        <taxon>Eukaryota</taxon>
        <taxon>Fungi</taxon>
        <taxon>Dikarya</taxon>
        <taxon>Ascomycota</taxon>
        <taxon>Pezizomycotina</taxon>
        <taxon>Xylonomycetes</taxon>
        <taxon>Xylonales</taxon>
        <taxon>Xylonaceae</taxon>
        <taxon>Xylona</taxon>
    </lineage>
</organism>
<dbReference type="InParanoid" id="A0A165K3P7"/>
<feature type="region of interest" description="Disordered" evidence="1">
    <location>
        <begin position="1"/>
        <end position="45"/>
    </location>
</feature>
<evidence type="ECO:0000313" key="2">
    <source>
        <dbReference type="EMBL" id="KZF26949.1"/>
    </source>
</evidence>
<keyword evidence="3" id="KW-1185">Reference proteome</keyword>
<dbReference type="GO" id="GO:0003713">
    <property type="term" value="F:transcription coactivator activity"/>
    <property type="evidence" value="ECO:0007669"/>
    <property type="project" value="InterPro"/>
</dbReference>
<dbReference type="GeneID" id="28895911"/>
<name>A0A165K3P7_XYLHT</name>